<gene>
    <name evidence="1" type="ORF">SERN_2529</name>
</gene>
<dbReference type="InterPro" id="IPR036390">
    <property type="entry name" value="WH_DNA-bd_sf"/>
</dbReference>
<sequence length="242" mass="25554">MQDLDAVETRDDRLDAGTRDRVRQLVVERGPVGASTLAEILDLTPAAVRRHLGALVSAGEIAERAVALTGPRGRGRPAREYVATRAAQQHLPDGSSALATDALHHLAAVLGDAGVEQFAEARVAALEASYRPVVEAAGEDLTDRTRALAGLFSDAGYAASTRELGTALQLCQGHCPVQQVAAQFPQLCEAETRMISRLLGVHVQRLATIAAGGHACTTHIPTISVRPIAARESQHSQKEAAE</sequence>
<dbReference type="AlphaFoldDB" id="A0A4Z1DZG4"/>
<accession>A0A4Z1DZG4</accession>
<organism evidence="1 2">
    <name type="scientific">Serinibacter arcticus</name>
    <dbReference type="NCBI Taxonomy" id="1655435"/>
    <lineage>
        <taxon>Bacteria</taxon>
        <taxon>Bacillati</taxon>
        <taxon>Actinomycetota</taxon>
        <taxon>Actinomycetes</taxon>
        <taxon>Micrococcales</taxon>
        <taxon>Beutenbergiaceae</taxon>
        <taxon>Serinibacter</taxon>
    </lineage>
</organism>
<dbReference type="Gene3D" id="1.10.10.10">
    <property type="entry name" value="Winged helix-like DNA-binding domain superfamily/Winged helix DNA-binding domain"/>
    <property type="match status" value="1"/>
</dbReference>
<dbReference type="SUPFAM" id="SSF46785">
    <property type="entry name" value="Winged helix' DNA-binding domain"/>
    <property type="match status" value="1"/>
</dbReference>
<dbReference type="EMBL" id="RHPJ01000003">
    <property type="protein sequence ID" value="TGO04936.1"/>
    <property type="molecule type" value="Genomic_DNA"/>
</dbReference>
<evidence type="ECO:0000313" key="2">
    <source>
        <dbReference type="Proteomes" id="UP000297318"/>
    </source>
</evidence>
<evidence type="ECO:0000313" key="1">
    <source>
        <dbReference type="EMBL" id="TGO04936.1"/>
    </source>
</evidence>
<name>A0A4Z1DZG4_9MICO</name>
<dbReference type="RefSeq" id="WP_233251666.1">
    <property type="nucleotide sequence ID" value="NZ_RHPJ01000003.1"/>
</dbReference>
<dbReference type="InterPro" id="IPR036388">
    <property type="entry name" value="WH-like_DNA-bd_sf"/>
</dbReference>
<comment type="caution">
    <text evidence="1">The sequence shown here is derived from an EMBL/GenBank/DDBJ whole genome shotgun (WGS) entry which is preliminary data.</text>
</comment>
<keyword evidence="2" id="KW-1185">Reference proteome</keyword>
<reference evidence="1 2" key="1">
    <citation type="submission" date="2018-11" db="EMBL/GenBank/DDBJ databases">
        <title>Complete genome sequencing of the Actinobacteria Serinibacter sp. K3-2.</title>
        <authorList>
            <person name="Rakitin A.L."/>
            <person name="Beletsky A.V."/>
            <person name="Mardanov A.V."/>
            <person name="Ravin N.V."/>
            <person name="Gromova A.S."/>
            <person name="Filippova S.N."/>
            <person name="Gal'Chenko V.F."/>
        </authorList>
    </citation>
    <scope>NUCLEOTIDE SEQUENCE [LARGE SCALE GENOMIC DNA]</scope>
    <source>
        <strain evidence="1 2">K3-2</strain>
    </source>
</reference>
<dbReference type="Proteomes" id="UP000297318">
    <property type="component" value="Unassembled WGS sequence"/>
</dbReference>
<proteinExistence type="predicted"/>
<protein>
    <submittedName>
        <fullName evidence="1">Iron-sulfur cluster regulator SufR</fullName>
    </submittedName>
</protein>